<evidence type="ECO:0000313" key="2">
    <source>
        <dbReference type="EMBL" id="GIH00163.1"/>
    </source>
</evidence>
<dbReference type="CDD" id="cd04301">
    <property type="entry name" value="NAT_SF"/>
    <property type="match status" value="1"/>
</dbReference>
<dbReference type="EMBL" id="BONX01000050">
    <property type="protein sequence ID" value="GIH00163.1"/>
    <property type="molecule type" value="Genomic_DNA"/>
</dbReference>
<dbReference type="Gene3D" id="3.40.630.30">
    <property type="match status" value="1"/>
</dbReference>
<dbReference type="InterPro" id="IPR000182">
    <property type="entry name" value="GNAT_dom"/>
</dbReference>
<organism evidence="2 3">
    <name type="scientific">Plantactinospora mayteni</name>
    <dbReference type="NCBI Taxonomy" id="566021"/>
    <lineage>
        <taxon>Bacteria</taxon>
        <taxon>Bacillati</taxon>
        <taxon>Actinomycetota</taxon>
        <taxon>Actinomycetes</taxon>
        <taxon>Micromonosporales</taxon>
        <taxon>Micromonosporaceae</taxon>
        <taxon>Plantactinospora</taxon>
    </lineage>
</organism>
<dbReference type="RefSeq" id="WP_239313634.1">
    <property type="nucleotide sequence ID" value="NZ_BAAAZQ010000020.1"/>
</dbReference>
<proteinExistence type="predicted"/>
<dbReference type="SUPFAM" id="SSF55729">
    <property type="entry name" value="Acyl-CoA N-acyltransferases (Nat)"/>
    <property type="match status" value="1"/>
</dbReference>
<dbReference type="PROSITE" id="PS51186">
    <property type="entry name" value="GNAT"/>
    <property type="match status" value="1"/>
</dbReference>
<name>A0ABQ4EZS1_9ACTN</name>
<dbReference type="InterPro" id="IPR016181">
    <property type="entry name" value="Acyl_CoA_acyltransferase"/>
</dbReference>
<dbReference type="Proteomes" id="UP000621500">
    <property type="component" value="Unassembled WGS sequence"/>
</dbReference>
<reference evidence="2 3" key="1">
    <citation type="submission" date="2021-01" db="EMBL/GenBank/DDBJ databases">
        <title>Whole genome shotgun sequence of Plantactinospora mayteni NBRC 109088.</title>
        <authorList>
            <person name="Komaki H."/>
            <person name="Tamura T."/>
        </authorList>
    </citation>
    <scope>NUCLEOTIDE SEQUENCE [LARGE SCALE GENOMIC DNA]</scope>
    <source>
        <strain evidence="2 3">NBRC 109088</strain>
    </source>
</reference>
<protein>
    <recommendedName>
        <fullName evidence="1">N-acetyltransferase domain-containing protein</fullName>
    </recommendedName>
</protein>
<feature type="domain" description="N-acetyltransferase" evidence="1">
    <location>
        <begin position="2"/>
        <end position="172"/>
    </location>
</feature>
<accession>A0ABQ4EZS1</accession>
<sequence>MVTYRRLDGLSAMPFFPPLVDLYGIVYAEPPYEEGPDEVAGFAAKLPEESARPGFTLVAAEDGSDLIGAAYGWTMPAGVWWSRADADPAPEILAATKLAVMEWIVHPDHRRQGVGAELMRRLLVGRPETWATLASDPRTLARRLYERAGWRKADRSHLPWGPAMDLLVLPLPVR</sequence>
<comment type="caution">
    <text evidence="2">The sequence shown here is derived from an EMBL/GenBank/DDBJ whole genome shotgun (WGS) entry which is preliminary data.</text>
</comment>
<evidence type="ECO:0000259" key="1">
    <source>
        <dbReference type="PROSITE" id="PS51186"/>
    </source>
</evidence>
<dbReference type="Pfam" id="PF00583">
    <property type="entry name" value="Acetyltransf_1"/>
    <property type="match status" value="1"/>
</dbReference>
<keyword evidence="3" id="KW-1185">Reference proteome</keyword>
<evidence type="ECO:0000313" key="3">
    <source>
        <dbReference type="Proteomes" id="UP000621500"/>
    </source>
</evidence>
<gene>
    <name evidence="2" type="ORF">Pma05_67350</name>
</gene>